<keyword evidence="1" id="KW-0732">Signal</keyword>
<organism evidence="2 3">
    <name type="scientific">Acidithiobacillus ferrivorans</name>
    <dbReference type="NCBI Taxonomy" id="160808"/>
    <lineage>
        <taxon>Bacteria</taxon>
        <taxon>Pseudomonadati</taxon>
        <taxon>Pseudomonadota</taxon>
        <taxon>Acidithiobacillia</taxon>
        <taxon>Acidithiobacillales</taxon>
        <taxon>Acidithiobacillaceae</taxon>
        <taxon>Acidithiobacillus</taxon>
    </lineage>
</organism>
<reference evidence="2 3" key="1">
    <citation type="submission" date="2017-03" db="EMBL/GenBank/DDBJ databases">
        <authorList>
            <person name="Regsiter A."/>
            <person name="William W."/>
        </authorList>
    </citation>
    <scope>NUCLEOTIDE SEQUENCE [LARGE SCALE GENOMIC DNA]</scope>
    <source>
        <strain evidence="2">PRJEB5721</strain>
    </source>
</reference>
<evidence type="ECO:0000256" key="1">
    <source>
        <dbReference type="SAM" id="SignalP"/>
    </source>
</evidence>
<dbReference type="PROSITE" id="PS51257">
    <property type="entry name" value="PROKAR_LIPOPROTEIN"/>
    <property type="match status" value="1"/>
</dbReference>
<dbReference type="RefSeq" id="WP_156103961.1">
    <property type="nucleotide sequence ID" value="NZ_CCCS020000078.1"/>
</dbReference>
<evidence type="ECO:0008006" key="4">
    <source>
        <dbReference type="Google" id="ProtNLM"/>
    </source>
</evidence>
<dbReference type="EMBL" id="LT841305">
    <property type="protein sequence ID" value="SMH64781.1"/>
    <property type="molecule type" value="Genomic_DNA"/>
</dbReference>
<protein>
    <recommendedName>
        <fullName evidence="4">Lipoprotein</fullName>
    </recommendedName>
</protein>
<evidence type="ECO:0000313" key="3">
    <source>
        <dbReference type="Proteomes" id="UP000193925"/>
    </source>
</evidence>
<dbReference type="Proteomes" id="UP000193925">
    <property type="component" value="Chromosome AFERRI"/>
</dbReference>
<evidence type="ECO:0000313" key="2">
    <source>
        <dbReference type="EMBL" id="SMH64781.1"/>
    </source>
</evidence>
<gene>
    <name evidence="2" type="ORF">AFERRI_10815</name>
</gene>
<name>A0ABY1MLX7_9PROT</name>
<proteinExistence type="predicted"/>
<accession>A0ABY1MLX7</accession>
<sequence>MKRNLKTTAAVAFIGMAALLAGCSSSHNGPEGMHSVSWYRKNADARHKEMAWCNQHVSLKDAGGAACGNATQAGIQGSNGVTGFG</sequence>
<feature type="signal peptide" evidence="1">
    <location>
        <begin position="1"/>
        <end position="28"/>
    </location>
</feature>
<feature type="chain" id="PRO_5046367165" description="Lipoprotein" evidence="1">
    <location>
        <begin position="29"/>
        <end position="85"/>
    </location>
</feature>
<keyword evidence="3" id="KW-1185">Reference proteome</keyword>